<dbReference type="SUPFAM" id="SSF51430">
    <property type="entry name" value="NAD(P)-linked oxidoreductase"/>
    <property type="match status" value="1"/>
</dbReference>
<dbReference type="Proteomes" id="UP000316270">
    <property type="component" value="Chromosome 19"/>
</dbReference>
<accession>A0A517LQR4</accession>
<dbReference type="EMBL" id="CP042203">
    <property type="protein sequence ID" value="QDS77923.1"/>
    <property type="molecule type" value="Genomic_DNA"/>
</dbReference>
<dbReference type="Gene3D" id="3.20.20.100">
    <property type="entry name" value="NADP-dependent oxidoreductase domain"/>
    <property type="match status" value="1"/>
</dbReference>
<dbReference type="Pfam" id="PF00248">
    <property type="entry name" value="Aldo_ket_red"/>
    <property type="match status" value="1"/>
</dbReference>
<gene>
    <name evidence="7" type="ORF">FKW77_001051</name>
</gene>
<dbReference type="AlphaFoldDB" id="A0A517LQR4"/>
<dbReference type="PANTHER" id="PTHR43364">
    <property type="entry name" value="NADH-SPECIFIC METHYLGLYOXAL REDUCTASE-RELATED"/>
    <property type="match status" value="1"/>
</dbReference>
<comment type="pathway">
    <text evidence="1">Mycotoxin biosynthesis.</text>
</comment>
<sequence>MADVPKELQQSIDATKVSYAQLGKSGLRVSVPILGAMSFGHKDWQPWVVDDEDEVDKLLKGAYDVGLTTWDTANVYSNGVSEIMIGNVIKKHNLPRHKLTILTKCFGTVGETPAVVHMKYPQLKETKDYVNQGGLSRAAIFNAVNASLKRLQTDYIDLLQIHRFDATVPIEETMKALHDLVESGKVRYIGASSMWAYQFQQMQVVAELHNWTKFVSMQNHYSLCYREEEREMNRYCHATGVGIIPWAPLYRGHLARPLDSETTARFEASKDNSWFKDLSGADPEIIKRVQELADKKGWKMSHVALAWIIQKGTVPIVGFSNLGRLEEACQVRGKSLTDEEMKYLEEPYEPKAIVGHS</sequence>
<protein>
    <recommendedName>
        <fullName evidence="6">NADP-dependent oxidoreductase domain-containing protein</fullName>
    </recommendedName>
</protein>
<keyword evidence="5" id="KW-0843">Virulence</keyword>
<evidence type="ECO:0000256" key="1">
    <source>
        <dbReference type="ARBA" id="ARBA00004685"/>
    </source>
</evidence>
<dbReference type="InterPro" id="IPR036812">
    <property type="entry name" value="NAD(P)_OxRdtase_dom_sf"/>
</dbReference>
<organism evidence="7 8">
    <name type="scientific">Venturia effusa</name>
    <dbReference type="NCBI Taxonomy" id="50376"/>
    <lineage>
        <taxon>Eukaryota</taxon>
        <taxon>Fungi</taxon>
        <taxon>Dikarya</taxon>
        <taxon>Ascomycota</taxon>
        <taxon>Pezizomycotina</taxon>
        <taxon>Dothideomycetes</taxon>
        <taxon>Pleosporomycetidae</taxon>
        <taxon>Venturiales</taxon>
        <taxon>Venturiaceae</taxon>
        <taxon>Venturia</taxon>
    </lineage>
</organism>
<evidence type="ECO:0000313" key="8">
    <source>
        <dbReference type="Proteomes" id="UP000316270"/>
    </source>
</evidence>
<dbReference type="OrthoDB" id="48988at2759"/>
<evidence type="ECO:0000313" key="7">
    <source>
        <dbReference type="EMBL" id="QDS77923.1"/>
    </source>
</evidence>
<dbReference type="GO" id="GO:0005829">
    <property type="term" value="C:cytosol"/>
    <property type="evidence" value="ECO:0007669"/>
    <property type="project" value="UniProtKB-ARBA"/>
</dbReference>
<dbReference type="InterPro" id="IPR023210">
    <property type="entry name" value="NADP_OxRdtase_dom"/>
</dbReference>
<feature type="domain" description="NADP-dependent oxidoreductase" evidence="6">
    <location>
        <begin position="33"/>
        <end position="346"/>
    </location>
</feature>
<evidence type="ECO:0000259" key="6">
    <source>
        <dbReference type="Pfam" id="PF00248"/>
    </source>
</evidence>
<keyword evidence="8" id="KW-1185">Reference proteome</keyword>
<name>A0A517LQR4_9PEZI</name>
<dbReference type="InterPro" id="IPR050523">
    <property type="entry name" value="AKR_Detox_Biosynth"/>
</dbReference>
<proteinExistence type="inferred from homology"/>
<dbReference type="STRING" id="50376.A0A517LQR4"/>
<evidence type="ECO:0000256" key="3">
    <source>
        <dbReference type="ARBA" id="ARBA00022857"/>
    </source>
</evidence>
<dbReference type="PANTHER" id="PTHR43364:SF9">
    <property type="entry name" value="OXIDOREDUCTASE"/>
    <property type="match status" value="1"/>
</dbReference>
<evidence type="ECO:0000256" key="2">
    <source>
        <dbReference type="ARBA" id="ARBA00007905"/>
    </source>
</evidence>
<dbReference type="CDD" id="cd19079">
    <property type="entry name" value="AKR_EcYajO-like"/>
    <property type="match status" value="1"/>
</dbReference>
<comment type="similarity">
    <text evidence="2">Belongs to the aldo/keto reductase family.</text>
</comment>
<evidence type="ECO:0000256" key="4">
    <source>
        <dbReference type="ARBA" id="ARBA00023002"/>
    </source>
</evidence>
<dbReference type="GO" id="GO:0016491">
    <property type="term" value="F:oxidoreductase activity"/>
    <property type="evidence" value="ECO:0007669"/>
    <property type="project" value="UniProtKB-KW"/>
</dbReference>
<keyword evidence="3" id="KW-0521">NADP</keyword>
<reference evidence="7 8" key="1">
    <citation type="submission" date="2019-07" db="EMBL/GenBank/DDBJ databases">
        <title>Finished genome of Venturia effusa.</title>
        <authorList>
            <person name="Young C.A."/>
            <person name="Cox M.P."/>
            <person name="Ganley A.R.D."/>
            <person name="David W.J."/>
        </authorList>
    </citation>
    <scope>NUCLEOTIDE SEQUENCE [LARGE SCALE GENOMIC DNA]</scope>
    <source>
        <strain evidence="8">albino</strain>
    </source>
</reference>
<evidence type="ECO:0000256" key="5">
    <source>
        <dbReference type="ARBA" id="ARBA00023026"/>
    </source>
</evidence>
<keyword evidence="4" id="KW-0560">Oxidoreductase</keyword>
<dbReference type="FunFam" id="3.20.20.100:FF:000004">
    <property type="entry name" value="Oxidoreductase, aldo/keto reductase"/>
    <property type="match status" value="1"/>
</dbReference>